<sequence length="69" mass="8042">MLVEFIHFFTLHLFHSASKDHSFLFYFSLLKKHSLTNLLYNNEVSNSVRPRGAGHLPSCCCHPRARLVR</sequence>
<protein>
    <submittedName>
        <fullName evidence="1">Uncharacterized protein</fullName>
    </submittedName>
</protein>
<dbReference type="AlphaFoldDB" id="A0A5M9JEZ8"/>
<dbReference type="Proteomes" id="UP000322873">
    <property type="component" value="Unassembled WGS sequence"/>
</dbReference>
<evidence type="ECO:0000313" key="1">
    <source>
        <dbReference type="EMBL" id="KAA8567954.1"/>
    </source>
</evidence>
<proteinExistence type="predicted"/>
<organism evidence="1 2">
    <name type="scientific">Monilinia fructicola</name>
    <name type="common">Brown rot fungus</name>
    <name type="synonym">Ciboria fructicola</name>
    <dbReference type="NCBI Taxonomy" id="38448"/>
    <lineage>
        <taxon>Eukaryota</taxon>
        <taxon>Fungi</taxon>
        <taxon>Dikarya</taxon>
        <taxon>Ascomycota</taxon>
        <taxon>Pezizomycotina</taxon>
        <taxon>Leotiomycetes</taxon>
        <taxon>Helotiales</taxon>
        <taxon>Sclerotiniaceae</taxon>
        <taxon>Monilinia</taxon>
    </lineage>
</organism>
<dbReference type="EMBL" id="VICG01000010">
    <property type="protein sequence ID" value="KAA8567954.1"/>
    <property type="molecule type" value="Genomic_DNA"/>
</dbReference>
<gene>
    <name evidence="1" type="ORF">EYC84_008386</name>
</gene>
<name>A0A5M9JEZ8_MONFR</name>
<evidence type="ECO:0000313" key="2">
    <source>
        <dbReference type="Proteomes" id="UP000322873"/>
    </source>
</evidence>
<keyword evidence="2" id="KW-1185">Reference proteome</keyword>
<accession>A0A5M9JEZ8</accession>
<reference evidence="1 2" key="1">
    <citation type="submission" date="2019-06" db="EMBL/GenBank/DDBJ databases">
        <title>Genome Sequence of the Brown Rot Fungal Pathogen Monilinia fructicola.</title>
        <authorList>
            <person name="De Miccolis Angelini R.M."/>
            <person name="Landi L."/>
            <person name="Abate D."/>
            <person name="Pollastro S."/>
            <person name="Romanazzi G."/>
            <person name="Faretra F."/>
        </authorList>
    </citation>
    <scope>NUCLEOTIDE SEQUENCE [LARGE SCALE GENOMIC DNA]</scope>
    <source>
        <strain evidence="1 2">Mfrc123</strain>
    </source>
</reference>
<comment type="caution">
    <text evidence="1">The sequence shown here is derived from an EMBL/GenBank/DDBJ whole genome shotgun (WGS) entry which is preliminary data.</text>
</comment>